<dbReference type="AlphaFoldDB" id="A0A372LT24"/>
<dbReference type="PROSITE" id="PS51819">
    <property type="entry name" value="VOC"/>
    <property type="match status" value="2"/>
</dbReference>
<keyword evidence="2" id="KW-0223">Dioxygenase</keyword>
<gene>
    <name evidence="2" type="ORF">D0469_03100</name>
</gene>
<comment type="caution">
    <text evidence="2">The sequence shown here is derived from an EMBL/GenBank/DDBJ whole genome shotgun (WGS) entry which is preliminary data.</text>
</comment>
<protein>
    <submittedName>
        <fullName evidence="2">Ring-cleaving dioxygenase</fullName>
    </submittedName>
</protein>
<feature type="domain" description="VOC" evidence="1">
    <location>
        <begin position="9"/>
        <end position="135"/>
    </location>
</feature>
<evidence type="ECO:0000313" key="2">
    <source>
        <dbReference type="EMBL" id="RFU70950.1"/>
    </source>
</evidence>
<dbReference type="PANTHER" id="PTHR36110">
    <property type="entry name" value="RING-CLEAVING DIOXYGENASE MHQE-RELATED"/>
    <property type="match status" value="1"/>
</dbReference>
<dbReference type="Gene3D" id="3.10.180.10">
    <property type="entry name" value="2,3-Dihydroxybiphenyl 1,2-Dioxygenase, domain 1"/>
    <property type="match status" value="2"/>
</dbReference>
<feature type="domain" description="VOC" evidence="1">
    <location>
        <begin position="160"/>
        <end position="286"/>
    </location>
</feature>
<evidence type="ECO:0000313" key="3">
    <source>
        <dbReference type="Proteomes" id="UP000264541"/>
    </source>
</evidence>
<dbReference type="Pfam" id="PF00903">
    <property type="entry name" value="Glyoxalase"/>
    <property type="match status" value="2"/>
</dbReference>
<dbReference type="PANTHER" id="PTHR36110:SF4">
    <property type="entry name" value="RING-CLEAVING DIOXYGENASE MHQA-RELATED"/>
    <property type="match status" value="1"/>
</dbReference>
<dbReference type="InterPro" id="IPR029068">
    <property type="entry name" value="Glyas_Bleomycin-R_OHBP_Dase"/>
</dbReference>
<dbReference type="SUPFAM" id="SSF54593">
    <property type="entry name" value="Glyoxalase/Bleomycin resistance protein/Dihydroxybiphenyl dioxygenase"/>
    <property type="match status" value="1"/>
</dbReference>
<dbReference type="RefSeq" id="WP_117325178.1">
    <property type="nucleotide sequence ID" value="NZ_QVTE01000008.1"/>
</dbReference>
<organism evidence="2 3">
    <name type="scientific">Peribacillus saganii</name>
    <dbReference type="NCBI Taxonomy" id="2303992"/>
    <lineage>
        <taxon>Bacteria</taxon>
        <taxon>Bacillati</taxon>
        <taxon>Bacillota</taxon>
        <taxon>Bacilli</taxon>
        <taxon>Bacillales</taxon>
        <taxon>Bacillaceae</taxon>
        <taxon>Peribacillus</taxon>
    </lineage>
</organism>
<keyword evidence="3" id="KW-1185">Reference proteome</keyword>
<dbReference type="OrthoDB" id="9785698at2"/>
<dbReference type="GO" id="GO:0051213">
    <property type="term" value="F:dioxygenase activity"/>
    <property type="evidence" value="ECO:0007669"/>
    <property type="project" value="UniProtKB-KW"/>
</dbReference>
<sequence length="328" mass="37026">MQGLLPLKGQHHVSSLTANARENYQFYTKTLGLRLVKKTVNQDDTSVYHLFYADERGNPGTDITFFEIPNLGRTYPGTNSITSVSLRVASDESLQYWQQRFQLLEVDHDGITEINGRASIRFRDFEGQRLVLVSDENNTGVKGGTPWDKSPVPREHGILGLGPVTLTVSRPERTAKVLTQILGYQEKESFPSSTNRKDPVRVFETGEGGAGAAIYLEARSDLPRERPGRGSVHHVAFRVDNEEELKKWVQLITEKGYPNSGFVERYYFRSLYFREPNGILFELATDGPGFANDEDFEHLGESLALPPYFENQRQAIEAKLKPLDTGQE</sequence>
<keyword evidence="2" id="KW-0560">Oxidoreductase</keyword>
<dbReference type="EMBL" id="QVTE01000008">
    <property type="protein sequence ID" value="RFU70950.1"/>
    <property type="molecule type" value="Genomic_DNA"/>
</dbReference>
<dbReference type="CDD" id="cd08347">
    <property type="entry name" value="PcpA_C_like"/>
    <property type="match status" value="1"/>
</dbReference>
<name>A0A372LT24_9BACI</name>
<evidence type="ECO:0000259" key="1">
    <source>
        <dbReference type="PROSITE" id="PS51819"/>
    </source>
</evidence>
<dbReference type="InterPro" id="IPR004360">
    <property type="entry name" value="Glyas_Fos-R_dOase_dom"/>
</dbReference>
<dbReference type="InterPro" id="IPR052537">
    <property type="entry name" value="Extradiol_RC_dioxygenase"/>
</dbReference>
<dbReference type="InterPro" id="IPR037523">
    <property type="entry name" value="VOC_core"/>
</dbReference>
<accession>A0A372LT24</accession>
<dbReference type="Proteomes" id="UP000264541">
    <property type="component" value="Unassembled WGS sequence"/>
</dbReference>
<reference evidence="2 3" key="1">
    <citation type="submission" date="2018-08" db="EMBL/GenBank/DDBJ databases">
        <title>Bacillus chawlae sp. nov., Bacillus glennii sp. nov., and Bacillus saganii sp. nov. Isolated from the Vehicle Assembly Building at Kennedy Space Center where the Viking Spacecraft were Assembled.</title>
        <authorList>
            <person name="Seuylemezian A."/>
            <person name="Vaishampayan P."/>
        </authorList>
    </citation>
    <scope>NUCLEOTIDE SEQUENCE [LARGE SCALE GENOMIC DNA]</scope>
    <source>
        <strain evidence="2 3">V47-23a</strain>
    </source>
</reference>
<proteinExistence type="predicted"/>